<evidence type="ECO:0000313" key="2">
    <source>
        <dbReference type="Proteomes" id="UP000325713"/>
    </source>
</evidence>
<protein>
    <recommendedName>
        <fullName evidence="3">Regulatory protein, RpfE type</fullName>
    </recommendedName>
</protein>
<reference evidence="1 2" key="1">
    <citation type="submission" date="2018-08" db="EMBL/GenBank/DDBJ databases">
        <title>Neisseria zalophi ATCC BAA-2455 complete genome.</title>
        <authorList>
            <person name="Veseli I.A."/>
            <person name="Buttler R."/>
            <person name="Mascarenhas dos Santos A.C."/>
            <person name="Pombert J.-F."/>
        </authorList>
    </citation>
    <scope>NUCLEOTIDE SEQUENCE [LARGE SCALE GENOMIC DNA]</scope>
    <source>
        <strain evidence="1 2">ATCC BAA-2455</strain>
    </source>
</reference>
<dbReference type="EMBL" id="CP031700">
    <property type="protein sequence ID" value="QEY25554.1"/>
    <property type="molecule type" value="Genomic_DNA"/>
</dbReference>
<organism evidence="1 2">
    <name type="scientific">Neisseria zalophi</name>
    <dbReference type="NCBI Taxonomy" id="640030"/>
    <lineage>
        <taxon>Bacteria</taxon>
        <taxon>Pseudomonadati</taxon>
        <taxon>Pseudomonadota</taxon>
        <taxon>Betaproteobacteria</taxon>
        <taxon>Neisseriales</taxon>
        <taxon>Neisseriaceae</taxon>
        <taxon>Neisseria</taxon>
    </lineage>
</organism>
<evidence type="ECO:0000313" key="1">
    <source>
        <dbReference type="EMBL" id="QEY25554.1"/>
    </source>
</evidence>
<gene>
    <name evidence="1" type="ORF">D0T92_02710</name>
</gene>
<sequence length="329" mass="37241">MNLTLALPSLNFNTESPLPNLNLPYLNKMLRFGTFQAIPSKPSEFHGKLLWNGSLLDHAKKTLGIPVGKPAIFASPVWQQMGMHHMDILSGHDIQIRQDEAEAFCNGLNIFLQDDGWFFYPLRPDLWLATLPAEPDWQVAPILDVLGQLDGTARAEGHDARQWLQKQTEIQMWLYTHALNNERSVNGMPAVNGIWLWQGINGSQKGTALLGSSSPWAQFYPANIVDAPYDFKAWQDIITEMETDVSDGLLFLDELTTPGYTADAWAYKDILESWEQRWFEPLWQSLRQGRLKKLHIMTDGVQGGCLTIKAKASRAFWKSKKVFTGQLSV</sequence>
<proteinExistence type="predicted"/>
<dbReference type="KEGG" id="nzl:D0T92_02710"/>
<dbReference type="OrthoDB" id="5295974at2"/>
<evidence type="ECO:0008006" key="3">
    <source>
        <dbReference type="Google" id="ProtNLM"/>
    </source>
</evidence>
<dbReference type="AlphaFoldDB" id="A0A5J6PTB5"/>
<dbReference type="Proteomes" id="UP000325713">
    <property type="component" value="Chromosome"/>
</dbReference>
<accession>A0A5J6PTB5</accession>
<name>A0A5J6PTB5_9NEIS</name>
<dbReference type="RefSeq" id="WP_151049981.1">
    <property type="nucleotide sequence ID" value="NZ_CP031700.1"/>
</dbReference>
<keyword evidence="2" id="KW-1185">Reference proteome</keyword>